<dbReference type="KEGG" id="ara:Arad_1947"/>
<dbReference type="EMBL" id="CP000628">
    <property type="protein sequence ID" value="ACM26259.1"/>
    <property type="molecule type" value="Genomic_DNA"/>
</dbReference>
<accession>B9JDQ8</accession>
<evidence type="ECO:0000313" key="1">
    <source>
        <dbReference type="EMBL" id="ACM26259.1"/>
    </source>
</evidence>
<protein>
    <submittedName>
        <fullName evidence="1">Uncharacterized protein</fullName>
    </submittedName>
</protein>
<dbReference type="AlphaFoldDB" id="B9JDQ8"/>
<name>B9JDQ8_RHIR8</name>
<dbReference type="Proteomes" id="UP000001600">
    <property type="component" value="Chromosome 1"/>
</dbReference>
<sequence length="115" mass="12605">MPWIRQISPRGHGSKDPHCDYSAIDFTNRTCIDETSTVWRFEMALAQLTSADVSIGTIYVNPHNVVYVAAGQKYTVLATTVSNPNGVPLLLYVADSVEQVRQKLNIAMGKVLAPA</sequence>
<dbReference type="HOGENOM" id="CLU_2103821_0_0_5"/>
<reference evidence="1 2" key="1">
    <citation type="journal article" date="2009" name="J. Bacteriol.">
        <title>Genome sequences of three Agrobacterium biovars help elucidate the evolution of multichromosome genomes in bacteria.</title>
        <authorList>
            <person name="Slater S.C."/>
            <person name="Goldman B.S."/>
            <person name="Goodner B."/>
            <person name="Setubal J.C."/>
            <person name="Farrand S.K."/>
            <person name="Nester E.W."/>
            <person name="Burr T.J."/>
            <person name="Banta L."/>
            <person name="Dickerman A.W."/>
            <person name="Paulsen I."/>
            <person name="Otten L."/>
            <person name="Suen G."/>
            <person name="Welch R."/>
            <person name="Almeida N.F."/>
            <person name="Arnold F."/>
            <person name="Burton O.T."/>
            <person name="Du Z."/>
            <person name="Ewing A."/>
            <person name="Godsy E."/>
            <person name="Heisel S."/>
            <person name="Houmiel K.L."/>
            <person name="Jhaveri J."/>
            <person name="Lu J."/>
            <person name="Miller N.M."/>
            <person name="Norton S."/>
            <person name="Chen Q."/>
            <person name="Phoolcharoen W."/>
            <person name="Ohlin V."/>
            <person name="Ondrusek D."/>
            <person name="Pride N."/>
            <person name="Stricklin S.L."/>
            <person name="Sun J."/>
            <person name="Wheeler C."/>
            <person name="Wilson L."/>
            <person name="Zhu H."/>
            <person name="Wood D.W."/>
        </authorList>
    </citation>
    <scope>NUCLEOTIDE SEQUENCE [LARGE SCALE GENOMIC DNA]</scope>
    <source>
        <strain evidence="2">K84 / ATCC BAA-868</strain>
    </source>
</reference>
<organism evidence="1 2">
    <name type="scientific">Rhizobium rhizogenes (strain K84 / ATCC BAA-868)</name>
    <name type="common">Agrobacterium radiobacter</name>
    <dbReference type="NCBI Taxonomy" id="311403"/>
    <lineage>
        <taxon>Bacteria</taxon>
        <taxon>Pseudomonadati</taxon>
        <taxon>Pseudomonadota</taxon>
        <taxon>Alphaproteobacteria</taxon>
        <taxon>Hyphomicrobiales</taxon>
        <taxon>Rhizobiaceae</taxon>
        <taxon>Rhizobium/Agrobacterium group</taxon>
        <taxon>Rhizobium</taxon>
    </lineage>
</organism>
<proteinExistence type="predicted"/>
<evidence type="ECO:0000313" key="2">
    <source>
        <dbReference type="Proteomes" id="UP000001600"/>
    </source>
</evidence>
<gene>
    <name evidence="1" type="ordered locus">Arad_1947</name>
</gene>